<accession>M2NE38</accession>
<dbReference type="AlphaFoldDB" id="M2NE38"/>
<dbReference type="HOGENOM" id="CLU_1731111_0_0_1"/>
<sequence>MHAPLHWMVNISDWTFGETNSISLTTSGGGAGKASFSGFSFQKPADAYTPTLLSYLTKGHSLTVTLGWIKDASPASPGVCAASGTLASVYTFSTAYISSQSFAVVDGVPWEQLEVTFGSLKTQYLPVNPDGSTGNLVSFGWNSVTNAAITS</sequence>
<protein>
    <submittedName>
        <fullName evidence="1">Uncharacterized protein</fullName>
    </submittedName>
</protein>
<evidence type="ECO:0000313" key="2">
    <source>
        <dbReference type="Proteomes" id="UP000011761"/>
    </source>
</evidence>
<evidence type="ECO:0000313" key="1">
    <source>
        <dbReference type="EMBL" id="EMC97205.1"/>
    </source>
</evidence>
<dbReference type="InterPro" id="IPR008514">
    <property type="entry name" value="T6SS_Hcp"/>
</dbReference>
<gene>
    <name evidence="1" type="ORF">BAUCODRAFT_443255</name>
</gene>
<name>M2NE38_BAUPA</name>
<organism evidence="1 2">
    <name type="scientific">Baudoinia panamericana (strain UAMH 10762)</name>
    <name type="common">Angels' share fungus</name>
    <name type="synonym">Baudoinia compniacensis (strain UAMH 10762)</name>
    <dbReference type="NCBI Taxonomy" id="717646"/>
    <lineage>
        <taxon>Eukaryota</taxon>
        <taxon>Fungi</taxon>
        <taxon>Dikarya</taxon>
        <taxon>Ascomycota</taxon>
        <taxon>Pezizomycotina</taxon>
        <taxon>Dothideomycetes</taxon>
        <taxon>Dothideomycetidae</taxon>
        <taxon>Mycosphaerellales</taxon>
        <taxon>Teratosphaeriaceae</taxon>
        <taxon>Baudoinia</taxon>
    </lineage>
</organism>
<dbReference type="InterPro" id="IPR036624">
    <property type="entry name" value="Hcp1-lik_sf"/>
</dbReference>
<dbReference type="EMBL" id="KB445554">
    <property type="protein sequence ID" value="EMC97205.1"/>
    <property type="molecule type" value="Genomic_DNA"/>
</dbReference>
<dbReference type="RefSeq" id="XP_007675698.1">
    <property type="nucleotide sequence ID" value="XM_007677508.1"/>
</dbReference>
<keyword evidence="2" id="KW-1185">Reference proteome</keyword>
<dbReference type="Proteomes" id="UP000011761">
    <property type="component" value="Unassembled WGS sequence"/>
</dbReference>
<dbReference type="GeneID" id="19114380"/>
<dbReference type="SUPFAM" id="SSF141452">
    <property type="entry name" value="Hcp1-like"/>
    <property type="match status" value="1"/>
</dbReference>
<dbReference type="Pfam" id="PF05638">
    <property type="entry name" value="T6SS_HCP"/>
    <property type="match status" value="1"/>
</dbReference>
<reference evidence="1 2" key="1">
    <citation type="journal article" date="2012" name="PLoS Pathog.">
        <title>Diverse lifestyles and strategies of plant pathogenesis encoded in the genomes of eighteen Dothideomycetes fungi.</title>
        <authorList>
            <person name="Ohm R.A."/>
            <person name="Feau N."/>
            <person name="Henrissat B."/>
            <person name="Schoch C.L."/>
            <person name="Horwitz B.A."/>
            <person name="Barry K.W."/>
            <person name="Condon B.J."/>
            <person name="Copeland A.C."/>
            <person name="Dhillon B."/>
            <person name="Glaser F."/>
            <person name="Hesse C.N."/>
            <person name="Kosti I."/>
            <person name="LaButti K."/>
            <person name="Lindquist E.A."/>
            <person name="Lucas S."/>
            <person name="Salamov A.A."/>
            <person name="Bradshaw R.E."/>
            <person name="Ciuffetti L."/>
            <person name="Hamelin R.C."/>
            <person name="Kema G.H.J."/>
            <person name="Lawrence C."/>
            <person name="Scott J.A."/>
            <person name="Spatafora J.W."/>
            <person name="Turgeon B.G."/>
            <person name="de Wit P.J.G.M."/>
            <person name="Zhong S."/>
            <person name="Goodwin S.B."/>
            <person name="Grigoriev I.V."/>
        </authorList>
    </citation>
    <scope>NUCLEOTIDE SEQUENCE [LARGE SCALE GENOMIC DNA]</scope>
    <source>
        <strain evidence="1 2">UAMH 10762</strain>
    </source>
</reference>
<dbReference type="KEGG" id="bcom:BAUCODRAFT_443255"/>
<proteinExistence type="predicted"/>
<dbReference type="Gene3D" id="2.30.110.20">
    <property type="entry name" value="Hcp1-like"/>
    <property type="match status" value="1"/>
</dbReference>